<dbReference type="SUPFAM" id="SSF82109">
    <property type="entry name" value="MIR domain"/>
    <property type="match status" value="1"/>
</dbReference>
<dbReference type="GO" id="GO:0005216">
    <property type="term" value="F:monoatomic ion channel activity"/>
    <property type="evidence" value="ECO:0007669"/>
    <property type="project" value="InterPro"/>
</dbReference>
<keyword evidence="2 5" id="KW-0812">Transmembrane</keyword>
<comment type="subcellular location">
    <subcellularLocation>
        <location evidence="1">Membrane</location>
        <topology evidence="1">Multi-pass membrane protein</topology>
    </subcellularLocation>
</comment>
<accession>A0A1R2C8W3</accession>
<dbReference type="InterPro" id="IPR005821">
    <property type="entry name" value="Ion_trans_dom"/>
</dbReference>
<sequence length="1248" mass="146550">MSAPEDLGVLKYGDIIKLSSEDLTLYSKGPTLSGLAWMEKSSYGNESLCAFRVMPKSISAIPSDQQKNKIPLDGSAPEINQDPSRTGLLKSIHQFSKLSGTPVTIGSNLELQHIISGKYLGVELEVSTRSTNEYLKFRLKDFPDESCLIRVEAIFQFQREKLKVMDGDKVYLEIWVPELHEPIYMYRLEERVFASFENRSRIKLIICSLFTDSNEYMESINAKKESGNNKKSRYGNQIFSWDYIFIKDSENNLNLTLDDDYVVFDDYIDLNSCLWQIETEKPDGVIPEVPYRIRHITKKLYLTLELRLIPLESAFSARLSTSSYKVIENFELVLGDGSSPFSWWSFIPLNPSKSTKFIQSQICKIRNKENGYFLSMSFNQMQKCYPCLHDRESDFVYFYVFKCNSKMPSDSSFDDEDPSRLNENFVNIHDEEVIRDIAKDLNFYKEPQVSPKNFIGIEKVSCAKILLKIFNEIEENQRVFQKLLEMWVEKLQEGNIEVQSAFFSFFTSNQESEHLFKVLSEILLRFTSNMREIMDVENEDYCRVLMFLRLLCENHNSFLQNYLRFQEKSLVSFNFLQVILTFLDNLLKCKHVSVYKSSILCFDTLTELCQGPCKDNQKYLIDSKLIQIVNDLLTMHINTQNNQDNRFFSQDFTQFDSNLNQDSLTVWQITNLKFQAITTVHSLIEGNEDKYIMSRLIRTLNLDAMKENMESIYTSYVSKYGKSYNKKSFLRNEDDQSCPFILELGFLIYHLLRLFQENPSEEIKNLTKDLLPTSSLDNNVVNYLGKDSMSFSKLGRIFSKKDILSYEDKKYEAIRFFEKNSGNIDVVFAGSILCKCYYWLSPECHFLINDVKDEFHYEADRTSDKNKLIYLLSKADDVIDNIQHEYFITKLITRNFVISFILNIRVWRIIAFSDAIILNFLILALYSDYPGDPIDFTLSKFNQTDTKAEYIFHILMLIHIISSIMIFIFYYMKKVPVLFKQYHRKAPQRRYFRSLYGLIMIHIKIETIYVCLYLVMSFLGSFIHVFFFAFHLLDFLYRFPSLQSVIYSLVLPYKSLIMLYFLILISIYLSSIIAYIFYSERFLGNCDSLLLCAVTCYAQGMKNSGGVGYYMYWNDIEVYQNYLNIGQFFFENLFNIIIIIIMFSILTGIIINTFAVLRGMQDENIKDQKNKCFICGLDKNVIEETTKKPFKYHRRYEHNEWYYIFFLLYLRNKKQSEYSGIESMISKEVSKGSVDWIPQEKGYSFNLD</sequence>
<dbReference type="OrthoDB" id="300855at2759"/>
<dbReference type="Pfam" id="PF00520">
    <property type="entry name" value="Ion_trans"/>
    <property type="match status" value="1"/>
</dbReference>
<dbReference type="Proteomes" id="UP000187209">
    <property type="component" value="Unassembled WGS sequence"/>
</dbReference>
<dbReference type="InterPro" id="IPR036300">
    <property type="entry name" value="MIR_dom_sf"/>
</dbReference>
<evidence type="ECO:0000256" key="5">
    <source>
        <dbReference type="SAM" id="Phobius"/>
    </source>
</evidence>
<name>A0A1R2C8W3_9CILI</name>
<dbReference type="AlphaFoldDB" id="A0A1R2C8W3"/>
<comment type="caution">
    <text evidence="8">The sequence shown here is derived from an EMBL/GenBank/DDBJ whole genome shotgun (WGS) entry which is preliminary data.</text>
</comment>
<dbReference type="Gene3D" id="2.80.10.50">
    <property type="match status" value="1"/>
</dbReference>
<protein>
    <submittedName>
        <fullName evidence="8">Uncharacterized protein</fullName>
    </submittedName>
</protein>
<evidence type="ECO:0000256" key="2">
    <source>
        <dbReference type="ARBA" id="ARBA00022692"/>
    </source>
</evidence>
<dbReference type="InterPro" id="IPR013662">
    <property type="entry name" value="RIH_assoc-dom"/>
</dbReference>
<evidence type="ECO:0000259" key="7">
    <source>
        <dbReference type="Pfam" id="PF08454"/>
    </source>
</evidence>
<keyword evidence="4 5" id="KW-0472">Membrane</keyword>
<keyword evidence="9" id="KW-1185">Reference proteome</keyword>
<dbReference type="PANTHER" id="PTHR13715:SF99">
    <property type="entry name" value="INOSITOL 1,4,5-TRISPHOSPHATE RECEPTOR-LIKE PROTEIN A"/>
    <property type="match status" value="1"/>
</dbReference>
<feature type="domain" description="Ion transport" evidence="6">
    <location>
        <begin position="915"/>
        <end position="1157"/>
    </location>
</feature>
<reference evidence="8 9" key="1">
    <citation type="submission" date="2016-11" db="EMBL/GenBank/DDBJ databases">
        <title>The macronuclear genome of Stentor coeruleus: a giant cell with tiny introns.</title>
        <authorList>
            <person name="Slabodnick M."/>
            <person name="Ruby J.G."/>
            <person name="Reiff S.B."/>
            <person name="Swart E.C."/>
            <person name="Gosai S."/>
            <person name="Prabakaran S."/>
            <person name="Witkowska E."/>
            <person name="Larue G.E."/>
            <person name="Fisher S."/>
            <person name="Freeman R.M."/>
            <person name="Gunawardena J."/>
            <person name="Chu W."/>
            <person name="Stover N.A."/>
            <person name="Gregory B.D."/>
            <person name="Nowacki M."/>
            <person name="Derisi J."/>
            <person name="Roy S.W."/>
            <person name="Marshall W.F."/>
            <person name="Sood P."/>
        </authorList>
    </citation>
    <scope>NUCLEOTIDE SEQUENCE [LARGE SCALE GENOMIC DNA]</scope>
    <source>
        <strain evidence="8">WM001</strain>
    </source>
</reference>
<proteinExistence type="predicted"/>
<organism evidence="8 9">
    <name type="scientific">Stentor coeruleus</name>
    <dbReference type="NCBI Taxonomy" id="5963"/>
    <lineage>
        <taxon>Eukaryota</taxon>
        <taxon>Sar</taxon>
        <taxon>Alveolata</taxon>
        <taxon>Ciliophora</taxon>
        <taxon>Postciliodesmatophora</taxon>
        <taxon>Heterotrichea</taxon>
        <taxon>Heterotrichida</taxon>
        <taxon>Stentoridae</taxon>
        <taxon>Stentor</taxon>
    </lineage>
</organism>
<dbReference type="Pfam" id="PF08454">
    <property type="entry name" value="RIH_assoc"/>
    <property type="match status" value="1"/>
</dbReference>
<dbReference type="InterPro" id="IPR015925">
    <property type="entry name" value="Ryanodine_IP3_receptor"/>
</dbReference>
<feature type="domain" description="RyR/IP3R Homology associated" evidence="7">
    <location>
        <begin position="541"/>
        <end position="633"/>
    </location>
</feature>
<dbReference type="EMBL" id="MPUH01000236">
    <property type="protein sequence ID" value="OMJ85453.1"/>
    <property type="molecule type" value="Genomic_DNA"/>
</dbReference>
<evidence type="ECO:0000256" key="4">
    <source>
        <dbReference type="ARBA" id="ARBA00023136"/>
    </source>
</evidence>
<dbReference type="GO" id="GO:0006816">
    <property type="term" value="P:calcium ion transport"/>
    <property type="evidence" value="ECO:0007669"/>
    <property type="project" value="InterPro"/>
</dbReference>
<evidence type="ECO:0000259" key="6">
    <source>
        <dbReference type="Pfam" id="PF00520"/>
    </source>
</evidence>
<feature type="transmembrane region" description="Helical" evidence="5">
    <location>
        <begin position="1133"/>
        <end position="1157"/>
    </location>
</feature>
<evidence type="ECO:0000256" key="3">
    <source>
        <dbReference type="ARBA" id="ARBA00022989"/>
    </source>
</evidence>
<feature type="transmembrane region" description="Helical" evidence="5">
    <location>
        <begin position="1057"/>
        <end position="1078"/>
    </location>
</feature>
<dbReference type="SUPFAM" id="SSF48371">
    <property type="entry name" value="ARM repeat"/>
    <property type="match status" value="1"/>
</dbReference>
<gene>
    <name evidence="8" type="ORF">SteCoe_13213</name>
</gene>
<keyword evidence="3 5" id="KW-1133">Transmembrane helix</keyword>
<evidence type="ECO:0000256" key="1">
    <source>
        <dbReference type="ARBA" id="ARBA00004141"/>
    </source>
</evidence>
<evidence type="ECO:0000313" key="9">
    <source>
        <dbReference type="Proteomes" id="UP000187209"/>
    </source>
</evidence>
<dbReference type="PANTHER" id="PTHR13715">
    <property type="entry name" value="RYANODINE RECEPTOR AND IP3 RECEPTOR"/>
    <property type="match status" value="1"/>
</dbReference>
<dbReference type="GO" id="GO:0016020">
    <property type="term" value="C:membrane"/>
    <property type="evidence" value="ECO:0007669"/>
    <property type="project" value="UniProtKB-SubCell"/>
</dbReference>
<feature type="transmembrane region" description="Helical" evidence="5">
    <location>
        <begin position="950"/>
        <end position="972"/>
    </location>
</feature>
<evidence type="ECO:0000313" key="8">
    <source>
        <dbReference type="EMBL" id="OMJ85453.1"/>
    </source>
</evidence>
<dbReference type="InterPro" id="IPR016024">
    <property type="entry name" value="ARM-type_fold"/>
</dbReference>